<dbReference type="AlphaFoldDB" id="A0A8H6XX03"/>
<protein>
    <submittedName>
        <fullName evidence="3">Uncharacterized protein</fullName>
    </submittedName>
</protein>
<feature type="compositionally biased region" description="Low complexity" evidence="2">
    <location>
        <begin position="50"/>
        <end position="62"/>
    </location>
</feature>
<sequence length="847" mass="95269">MPAARTEKECKRYQRTKARSSAQLTNCFGSSRRVLGPTSRQSVHEKENISTSPASSQLPSSPYTRTSGPSSPFTRSDDAFSALQQRSDKYERRYRNLAKKASRDADRKAQLEKRVQDLQEQLRGLEKSSSAFVASLRRQLHDLSEELIQRKRNEAELHARNEALMRKRQALSKKAARLNGRIETGVAKLSTQSLKEDGAVSTEIRACVRDMVSLGAPLESVDKIIHAVAKGLNIQISDHVSVRCAGRIVLEGGVAAHLQIVDAIKDADLPSVAYPEDFRTFFIKITGMMTDDAADQKKLRALFHEMKKRMDREIRGERALLCLTAPKLLDVIYEITEDKIRGAGGMAAWDALAAEERDRRNSTLHAELCQKFGQAEFEKLSEEEMDEADFFHCGGCFMHKDLNAYKGGVERMMAAWLKHGFQQPILLMNKDNAAASNSGSTVARERAEKVSSRGGVKLCELLGLLLNNKDDKKGQQDSHGVYFSAHEHIGYSIRFPDTSNTRYGCYSEAAAEIIVNLTVYRELMQFIRDRKMSLAYTNLEKNIWDAINDVRTLAELVVLLWCGQNFSKPVMRVVRSRTSTGGLPNLWDMGPVLEGVIRHCERVIADPDIIMGPNLSYETASMDGQPWECPEAMYAAHAILSTLPRNEFGSDILRRSLTDVQKKKAEMPATNDANEGWLAQHFGGTEVLAAKAQAISGEGRTKKRKIAQAEHDTRTVKEHREKKTKSDLKKAAEITDINKCVPIFDVSRFTDPTRLKDILVPQIDLQLKWHRLRELELDKKTEIPPFSKLKKQQKAEVIAAAVARWMRRVDAGEVPVMGLQAEQPRKEEQVAEETDEEEEDVGYGEKE</sequence>
<feature type="region of interest" description="Disordered" evidence="2">
    <location>
        <begin position="1"/>
        <end position="80"/>
    </location>
</feature>
<dbReference type="OrthoDB" id="3052721at2759"/>
<keyword evidence="4" id="KW-1185">Reference proteome</keyword>
<feature type="region of interest" description="Disordered" evidence="2">
    <location>
        <begin position="818"/>
        <end position="847"/>
    </location>
</feature>
<evidence type="ECO:0000256" key="2">
    <source>
        <dbReference type="SAM" id="MobiDB-lite"/>
    </source>
</evidence>
<feature type="compositionally biased region" description="Basic and acidic residues" evidence="2">
    <location>
        <begin position="1"/>
        <end position="12"/>
    </location>
</feature>
<accession>A0A8H6XX03</accession>
<name>A0A8H6XX03_9AGAR</name>
<feature type="compositionally biased region" description="Polar residues" evidence="2">
    <location>
        <begin position="19"/>
        <end position="29"/>
    </location>
</feature>
<evidence type="ECO:0000313" key="3">
    <source>
        <dbReference type="EMBL" id="KAF7349788.1"/>
    </source>
</evidence>
<proteinExistence type="predicted"/>
<organism evidence="3 4">
    <name type="scientific">Mycena venus</name>
    <dbReference type="NCBI Taxonomy" id="2733690"/>
    <lineage>
        <taxon>Eukaryota</taxon>
        <taxon>Fungi</taxon>
        <taxon>Dikarya</taxon>
        <taxon>Basidiomycota</taxon>
        <taxon>Agaricomycotina</taxon>
        <taxon>Agaricomycetes</taxon>
        <taxon>Agaricomycetidae</taxon>
        <taxon>Agaricales</taxon>
        <taxon>Marasmiineae</taxon>
        <taxon>Mycenaceae</taxon>
        <taxon>Mycena</taxon>
    </lineage>
</organism>
<reference evidence="3" key="1">
    <citation type="submission" date="2020-05" db="EMBL/GenBank/DDBJ databases">
        <title>Mycena genomes resolve the evolution of fungal bioluminescence.</title>
        <authorList>
            <person name="Tsai I.J."/>
        </authorList>
    </citation>
    <scope>NUCLEOTIDE SEQUENCE</scope>
    <source>
        <strain evidence="3">CCC161011</strain>
    </source>
</reference>
<feature type="compositionally biased region" description="Acidic residues" evidence="2">
    <location>
        <begin position="830"/>
        <end position="847"/>
    </location>
</feature>
<feature type="coiled-coil region" evidence="1">
    <location>
        <begin position="80"/>
        <end position="181"/>
    </location>
</feature>
<evidence type="ECO:0000313" key="4">
    <source>
        <dbReference type="Proteomes" id="UP000620124"/>
    </source>
</evidence>
<feature type="compositionally biased region" description="Polar residues" evidence="2">
    <location>
        <begin position="63"/>
        <end position="74"/>
    </location>
</feature>
<gene>
    <name evidence="3" type="ORF">MVEN_01278800</name>
</gene>
<dbReference type="Proteomes" id="UP000620124">
    <property type="component" value="Unassembled WGS sequence"/>
</dbReference>
<evidence type="ECO:0000256" key="1">
    <source>
        <dbReference type="SAM" id="Coils"/>
    </source>
</evidence>
<comment type="caution">
    <text evidence="3">The sequence shown here is derived from an EMBL/GenBank/DDBJ whole genome shotgun (WGS) entry which is preliminary data.</text>
</comment>
<keyword evidence="1" id="KW-0175">Coiled coil</keyword>
<dbReference type="EMBL" id="JACAZI010000010">
    <property type="protein sequence ID" value="KAF7349788.1"/>
    <property type="molecule type" value="Genomic_DNA"/>
</dbReference>